<dbReference type="PANTHER" id="PTHR24113">
    <property type="entry name" value="RAN GTPASE-ACTIVATING PROTEIN 1"/>
    <property type="match status" value="1"/>
</dbReference>
<dbReference type="InterPro" id="IPR032675">
    <property type="entry name" value="LRR_dom_sf"/>
</dbReference>
<evidence type="ECO:0000256" key="3">
    <source>
        <dbReference type="ARBA" id="ARBA00022737"/>
    </source>
</evidence>
<dbReference type="GO" id="GO:0005829">
    <property type="term" value="C:cytosol"/>
    <property type="evidence" value="ECO:0007669"/>
    <property type="project" value="TreeGrafter"/>
</dbReference>
<dbReference type="GO" id="GO:0006913">
    <property type="term" value="P:nucleocytoplasmic transport"/>
    <property type="evidence" value="ECO:0007669"/>
    <property type="project" value="TreeGrafter"/>
</dbReference>
<dbReference type="EMBL" id="HBGE01057338">
    <property type="protein sequence ID" value="CAD9156878.1"/>
    <property type="molecule type" value="Transcribed_RNA"/>
</dbReference>
<keyword evidence="1" id="KW-0343">GTPase activation</keyword>
<dbReference type="GO" id="GO:0048471">
    <property type="term" value="C:perinuclear region of cytoplasm"/>
    <property type="evidence" value="ECO:0007669"/>
    <property type="project" value="TreeGrafter"/>
</dbReference>
<dbReference type="InterPro" id="IPR001611">
    <property type="entry name" value="Leu-rich_rpt"/>
</dbReference>
<protein>
    <submittedName>
        <fullName evidence="4">Uncharacterized protein</fullName>
    </submittedName>
</protein>
<keyword evidence="3" id="KW-0677">Repeat</keyword>
<dbReference type="GO" id="GO:0031267">
    <property type="term" value="F:small GTPase binding"/>
    <property type="evidence" value="ECO:0007669"/>
    <property type="project" value="TreeGrafter"/>
</dbReference>
<organism evidence="4">
    <name type="scientific">Alexandrium catenella</name>
    <name type="common">Red tide dinoflagellate</name>
    <name type="synonym">Gonyaulax catenella</name>
    <dbReference type="NCBI Taxonomy" id="2925"/>
    <lineage>
        <taxon>Eukaryota</taxon>
        <taxon>Sar</taxon>
        <taxon>Alveolata</taxon>
        <taxon>Dinophyceae</taxon>
        <taxon>Gonyaulacales</taxon>
        <taxon>Pyrocystaceae</taxon>
        <taxon>Alexandrium</taxon>
    </lineage>
</organism>
<sequence>MAPKKNPKKGEGENDLWDTFIKTYNKMQKEFDTPPVHNVREIIRMMEEGEEVKKWSFDREFDAMAFRVLWNSLRAANYVDIDAIWVWKCSGKDESVRSVCGYLEMEPPPNVKDLQFTDNDVTELGCEFLGRLLGPNGNKVVNKLMLDYNQFGTPGVQKLSAGLSQNCTLRHLSLNYCAIGEDGGQYIAHILMFVRNALEILDLRGNYLKDRGIVDVFNGAKRTKNLSRIDVFDNKFADTPEVIKALRDLFANNVSLVYYDLAGNQISDAGASMLVNGMIGKEHLQAVKVTERCSNKTFEALEFQLSAGKGKKGKKRK</sequence>
<dbReference type="AlphaFoldDB" id="A0A7S1R576"/>
<dbReference type="Gene3D" id="3.80.10.10">
    <property type="entry name" value="Ribonuclease Inhibitor"/>
    <property type="match status" value="1"/>
</dbReference>
<evidence type="ECO:0000256" key="1">
    <source>
        <dbReference type="ARBA" id="ARBA00022468"/>
    </source>
</evidence>
<dbReference type="SMART" id="SM00368">
    <property type="entry name" value="LRR_RI"/>
    <property type="match status" value="4"/>
</dbReference>
<dbReference type="PANTHER" id="PTHR24113:SF12">
    <property type="entry name" value="RAN GTPASE-ACTIVATING PROTEIN 1"/>
    <property type="match status" value="1"/>
</dbReference>
<dbReference type="GO" id="GO:0005634">
    <property type="term" value="C:nucleus"/>
    <property type="evidence" value="ECO:0007669"/>
    <property type="project" value="TreeGrafter"/>
</dbReference>
<reference evidence="4" key="1">
    <citation type="submission" date="2021-01" db="EMBL/GenBank/DDBJ databases">
        <authorList>
            <person name="Corre E."/>
            <person name="Pelletier E."/>
            <person name="Niang G."/>
            <person name="Scheremetjew M."/>
            <person name="Finn R."/>
            <person name="Kale V."/>
            <person name="Holt S."/>
            <person name="Cochrane G."/>
            <person name="Meng A."/>
            <person name="Brown T."/>
            <person name="Cohen L."/>
        </authorList>
    </citation>
    <scope>NUCLEOTIDE SEQUENCE</scope>
    <source>
        <strain evidence="4">OF101</strain>
    </source>
</reference>
<name>A0A7S1R576_ALECA</name>
<proteinExistence type="predicted"/>
<evidence type="ECO:0000256" key="2">
    <source>
        <dbReference type="ARBA" id="ARBA00022614"/>
    </source>
</evidence>
<dbReference type="GO" id="GO:0005096">
    <property type="term" value="F:GTPase activator activity"/>
    <property type="evidence" value="ECO:0007669"/>
    <property type="project" value="UniProtKB-KW"/>
</dbReference>
<accession>A0A7S1R576</accession>
<gene>
    <name evidence="4" type="ORF">ACAT0790_LOCUS34530</name>
</gene>
<evidence type="ECO:0000313" key="4">
    <source>
        <dbReference type="EMBL" id="CAD9156878.1"/>
    </source>
</evidence>
<keyword evidence="2" id="KW-0433">Leucine-rich repeat</keyword>
<dbReference type="Pfam" id="PF13516">
    <property type="entry name" value="LRR_6"/>
    <property type="match status" value="2"/>
</dbReference>
<dbReference type="InterPro" id="IPR027038">
    <property type="entry name" value="RanGap"/>
</dbReference>
<dbReference type="SUPFAM" id="SSF52047">
    <property type="entry name" value="RNI-like"/>
    <property type="match status" value="1"/>
</dbReference>